<keyword evidence="7" id="KW-0456">Lyase</keyword>
<keyword evidence="6" id="KW-0665">Pyrimidine biosynthesis</keyword>
<dbReference type="SMART" id="SM00934">
    <property type="entry name" value="OMPdecase"/>
    <property type="match status" value="1"/>
</dbReference>
<dbReference type="InterPro" id="IPR011060">
    <property type="entry name" value="RibuloseP-bd_barrel"/>
</dbReference>
<proteinExistence type="inferred from homology"/>
<protein>
    <recommendedName>
        <fullName evidence="4">Orotidine 5'-phosphate decarboxylase</fullName>
        <ecNumber evidence="3">4.1.1.23</ecNumber>
    </recommendedName>
    <alternativeName>
        <fullName evidence="8">OMP decarboxylase</fullName>
    </alternativeName>
</protein>
<evidence type="ECO:0000256" key="1">
    <source>
        <dbReference type="ARBA" id="ARBA00004861"/>
    </source>
</evidence>
<dbReference type="InterPro" id="IPR001754">
    <property type="entry name" value="OMPdeCOase_dom"/>
</dbReference>
<evidence type="ECO:0000259" key="10">
    <source>
        <dbReference type="SMART" id="SM00934"/>
    </source>
</evidence>
<sequence>MFVDNLDSASKANRSLVCVGLDPIMSLIPSGDVFQFNKCIIDATKDHVCAYKPNLAFYEALGDSGLEALKNTIEYIREFASGVLIIGDAKRGDIEHSNVAYARAMFVRWGFDAVTVNAYAGMESVRPFSDYEDRGVIVLCRTSNPGSDVFQELNVQHDEISMPLYEFVARQAVQWNTNGNLALVVGANYHHQLANVRAICGDMPILIPGIGSQGGDLRGAVRSGINENGRRIIINSSRS</sequence>
<comment type="similarity">
    <text evidence="2">Belongs to the OMP decarboxylase family. Type 2 subfamily.</text>
</comment>
<comment type="catalytic activity">
    <reaction evidence="9">
        <text>orotidine 5'-phosphate + H(+) = UMP + CO2</text>
        <dbReference type="Rhea" id="RHEA:11596"/>
        <dbReference type="ChEBI" id="CHEBI:15378"/>
        <dbReference type="ChEBI" id="CHEBI:16526"/>
        <dbReference type="ChEBI" id="CHEBI:57538"/>
        <dbReference type="ChEBI" id="CHEBI:57865"/>
        <dbReference type="EC" id="4.1.1.23"/>
    </reaction>
</comment>
<dbReference type="GO" id="GO:0044205">
    <property type="term" value="P:'de novo' UMP biosynthetic process"/>
    <property type="evidence" value="ECO:0007669"/>
    <property type="project" value="UniProtKB-UniPathway"/>
</dbReference>
<dbReference type="EMBL" id="UINC01041698">
    <property type="protein sequence ID" value="SVB43330.1"/>
    <property type="molecule type" value="Genomic_DNA"/>
</dbReference>
<gene>
    <name evidence="11" type="ORF">METZ01_LOCUS196184</name>
</gene>
<evidence type="ECO:0000256" key="4">
    <source>
        <dbReference type="ARBA" id="ARBA00021923"/>
    </source>
</evidence>
<reference evidence="11" key="1">
    <citation type="submission" date="2018-05" db="EMBL/GenBank/DDBJ databases">
        <authorList>
            <person name="Lanie J.A."/>
            <person name="Ng W.-L."/>
            <person name="Kazmierczak K.M."/>
            <person name="Andrzejewski T.M."/>
            <person name="Davidsen T.M."/>
            <person name="Wayne K.J."/>
            <person name="Tettelin H."/>
            <person name="Glass J.I."/>
            <person name="Rusch D."/>
            <person name="Podicherti R."/>
            <person name="Tsui H.-C.T."/>
            <person name="Winkler M.E."/>
        </authorList>
    </citation>
    <scope>NUCLEOTIDE SEQUENCE</scope>
</reference>
<dbReference type="PANTHER" id="PTHR43375:SF1">
    <property type="entry name" value="OROTIDINE 5'-PHOSPHATE DECARBOXYLASE"/>
    <property type="match status" value="1"/>
</dbReference>
<dbReference type="AlphaFoldDB" id="A0A382DY06"/>
<name>A0A382DY06_9ZZZZ</name>
<dbReference type="GO" id="GO:0004590">
    <property type="term" value="F:orotidine-5'-phosphate decarboxylase activity"/>
    <property type="evidence" value="ECO:0007669"/>
    <property type="project" value="UniProtKB-EC"/>
</dbReference>
<dbReference type="Gene3D" id="3.20.20.70">
    <property type="entry name" value="Aldolase class I"/>
    <property type="match status" value="1"/>
</dbReference>
<keyword evidence="5" id="KW-0210">Decarboxylase</keyword>
<accession>A0A382DY06</accession>
<evidence type="ECO:0000256" key="8">
    <source>
        <dbReference type="ARBA" id="ARBA00033428"/>
    </source>
</evidence>
<feature type="domain" description="Orotidine 5'-phosphate decarboxylase" evidence="10">
    <location>
        <begin position="16"/>
        <end position="232"/>
    </location>
</feature>
<evidence type="ECO:0000256" key="2">
    <source>
        <dbReference type="ARBA" id="ARBA00008847"/>
    </source>
</evidence>
<evidence type="ECO:0000256" key="3">
    <source>
        <dbReference type="ARBA" id="ARBA00012321"/>
    </source>
</evidence>
<dbReference type="NCBIfam" id="TIGR02127">
    <property type="entry name" value="pyrF_sub2"/>
    <property type="match status" value="1"/>
</dbReference>
<dbReference type="InterPro" id="IPR013785">
    <property type="entry name" value="Aldolase_TIM"/>
</dbReference>
<organism evidence="11">
    <name type="scientific">marine metagenome</name>
    <dbReference type="NCBI Taxonomy" id="408172"/>
    <lineage>
        <taxon>unclassified sequences</taxon>
        <taxon>metagenomes</taxon>
        <taxon>ecological metagenomes</taxon>
    </lineage>
</organism>
<dbReference type="EC" id="4.1.1.23" evidence="3"/>
<evidence type="ECO:0000256" key="6">
    <source>
        <dbReference type="ARBA" id="ARBA00022975"/>
    </source>
</evidence>
<dbReference type="CDD" id="cd04725">
    <property type="entry name" value="OMP_decarboxylase_like"/>
    <property type="match status" value="1"/>
</dbReference>
<evidence type="ECO:0000256" key="5">
    <source>
        <dbReference type="ARBA" id="ARBA00022793"/>
    </source>
</evidence>
<dbReference type="SUPFAM" id="SSF51366">
    <property type="entry name" value="Ribulose-phoshate binding barrel"/>
    <property type="match status" value="1"/>
</dbReference>
<comment type="pathway">
    <text evidence="1">Pyrimidine metabolism; UMP biosynthesis via de novo pathway; UMP from orotate: step 2/2.</text>
</comment>
<evidence type="ECO:0000313" key="11">
    <source>
        <dbReference type="EMBL" id="SVB43330.1"/>
    </source>
</evidence>
<dbReference type="GO" id="GO:0006207">
    <property type="term" value="P:'de novo' pyrimidine nucleobase biosynthetic process"/>
    <property type="evidence" value="ECO:0007669"/>
    <property type="project" value="InterPro"/>
</dbReference>
<feature type="non-terminal residue" evidence="11">
    <location>
        <position position="239"/>
    </location>
</feature>
<evidence type="ECO:0000256" key="7">
    <source>
        <dbReference type="ARBA" id="ARBA00023239"/>
    </source>
</evidence>
<evidence type="ECO:0000256" key="9">
    <source>
        <dbReference type="ARBA" id="ARBA00049157"/>
    </source>
</evidence>
<dbReference type="InterPro" id="IPR011995">
    <property type="entry name" value="OMPdecase_type-2"/>
</dbReference>
<dbReference type="UniPathway" id="UPA00070">
    <property type="reaction ID" value="UER00120"/>
</dbReference>
<dbReference type="Pfam" id="PF00215">
    <property type="entry name" value="OMPdecase"/>
    <property type="match status" value="1"/>
</dbReference>
<dbReference type="PANTHER" id="PTHR43375">
    <property type="entry name" value="OROTIDINE 5'-PHOSPHATE DECARBOXYLASE"/>
    <property type="match status" value="1"/>
</dbReference>